<evidence type="ECO:0000256" key="1">
    <source>
        <dbReference type="ARBA" id="ARBA00014472"/>
    </source>
</evidence>
<reference evidence="2" key="1">
    <citation type="journal article" date="2013" name="Genome Announc.">
        <title>Draft Genome Sequence of Loktanella cinnabarina LL-001T, Isolated from Deep-Sea Floor Sediment.</title>
        <authorList>
            <person name="Nishi S."/>
            <person name="Tsubouchi T."/>
            <person name="Takaki Y."/>
            <person name="Koyanagi R."/>
            <person name="Satoh N."/>
            <person name="Maruyama T."/>
            <person name="Hatada Y."/>
        </authorList>
    </citation>
    <scope>NUCLEOTIDE SEQUENCE [LARGE SCALE GENOMIC DNA]</scope>
    <source>
        <strain evidence="2">LL-001</strain>
    </source>
</reference>
<dbReference type="InterPro" id="IPR043132">
    <property type="entry name" value="BCAT-like_C"/>
</dbReference>
<comment type="caution">
    <text evidence="2">The sequence shown here is derived from an EMBL/GenBank/DDBJ whole genome shotgun (WGS) entry which is preliminary data.</text>
</comment>
<dbReference type="Gene3D" id="3.30.470.10">
    <property type="match status" value="1"/>
</dbReference>
<dbReference type="Proteomes" id="UP000016566">
    <property type="component" value="Unassembled WGS sequence"/>
</dbReference>
<dbReference type="InterPro" id="IPR001544">
    <property type="entry name" value="Aminotrans_IV"/>
</dbReference>
<organism evidence="2 3">
    <name type="scientific">Limimaricola cinnabarinus LL-001</name>
    <dbReference type="NCBI Taxonomy" id="1337093"/>
    <lineage>
        <taxon>Bacteria</taxon>
        <taxon>Pseudomonadati</taxon>
        <taxon>Pseudomonadota</taxon>
        <taxon>Alphaproteobacteria</taxon>
        <taxon>Rhodobacterales</taxon>
        <taxon>Paracoccaceae</taxon>
        <taxon>Limimaricola</taxon>
    </lineage>
</organism>
<proteinExistence type="predicted"/>
<dbReference type="EMBL" id="BATB01000044">
    <property type="protein sequence ID" value="GAD56705.1"/>
    <property type="molecule type" value="Genomic_DNA"/>
</dbReference>
<dbReference type="InterPro" id="IPR036038">
    <property type="entry name" value="Aminotransferase-like"/>
</dbReference>
<keyword evidence="3" id="KW-1185">Reference proteome</keyword>
<evidence type="ECO:0000313" key="2">
    <source>
        <dbReference type="EMBL" id="GAD56705.1"/>
    </source>
</evidence>
<dbReference type="GO" id="GO:0016829">
    <property type="term" value="F:lyase activity"/>
    <property type="evidence" value="ECO:0007669"/>
    <property type="project" value="UniProtKB-KW"/>
</dbReference>
<name>U2Z5K1_9RHOB</name>
<evidence type="ECO:0000313" key="3">
    <source>
        <dbReference type="Proteomes" id="UP000016566"/>
    </source>
</evidence>
<dbReference type="NCBIfam" id="NF005729">
    <property type="entry name" value="PRK07546.1-3"/>
    <property type="match status" value="1"/>
</dbReference>
<dbReference type="AlphaFoldDB" id="U2Z5K1"/>
<dbReference type="SUPFAM" id="SSF56752">
    <property type="entry name" value="D-aminoacid aminotransferase-like PLP-dependent enzymes"/>
    <property type="match status" value="1"/>
</dbReference>
<dbReference type="InterPro" id="IPR043131">
    <property type="entry name" value="BCAT-like_N"/>
</dbReference>
<dbReference type="eggNOG" id="COG0115">
    <property type="taxonomic scope" value="Bacteria"/>
</dbReference>
<dbReference type="STRING" id="1337093.MBELCI_2757"/>
<dbReference type="Pfam" id="PF01063">
    <property type="entry name" value="Aminotran_4"/>
    <property type="match status" value="1"/>
</dbReference>
<dbReference type="Gene3D" id="3.20.10.10">
    <property type="entry name" value="D-amino Acid Aminotransferase, subunit A, domain 2"/>
    <property type="match status" value="1"/>
</dbReference>
<protein>
    <recommendedName>
        <fullName evidence="1">Probable branched-chain-amino-acid aminotransferase</fullName>
    </recommendedName>
</protein>
<keyword evidence="2" id="KW-0456">Lyase</keyword>
<gene>
    <name evidence="2" type="ORF">MBELCI_2757</name>
</gene>
<sequence length="225" mass="24665">MENPLRAQSGVIRQLRLENTRIAHMPHATPPKIIETLGAHPGEGPRRLAAHLDRMERTALALGYPFDRARAEALLDLAPETPQRCRLTLDSDGALDLTTGPLAPNPTLWRVAIHPEPLDAGDPWLGYKTTRRALYDRARAALPEGIDEWLFLNRAGEVCEGTITNLFTETLTPALSSGLLPGVLRAELLGQGWREAVLRPADLDGARLFMGNSLRGLIEARLVAV</sequence>
<accession>U2Z5K1</accession>